<sequence length="187" mass="20184">MSNEFKLVPVEPTEHMIAAVEGDSYTFATGDEEWIGCLSSEMAEEIYSNMLAAAPQPPALGGVPAGLDLQRIVTEALMGMIAAVTSMSPPANEPPPPFIQAGIDRAVSRISAHLAPLQAEIEHLRAGGALIVQHMNDYKKERDQLKARCDELEETFRKLQDVARECERNASYCGSIATLSKPAGSES</sequence>
<comment type="caution">
    <text evidence="2">The sequence shown here is derived from an EMBL/GenBank/DDBJ whole genome shotgun (WGS) entry which is preliminary data.</text>
</comment>
<dbReference type="RefSeq" id="WP_054089963.1">
    <property type="nucleotide sequence ID" value="NZ_JAIFYV010000067.1"/>
</dbReference>
<reference evidence="2 3" key="1">
    <citation type="journal article" date="2017" name="Mol. Ecol.">
        <title>Adaptation of the pathogen, Pseudomonas syringae, during experimental evolution on a native vs. alternative host plant.</title>
        <authorList>
            <person name="Meaden S."/>
            <person name="Koskella B."/>
        </authorList>
    </citation>
    <scope>NUCLEOTIDE SEQUENCE [LARGE SCALE GENOMIC DNA]</scope>
    <source>
        <strain evidence="2 3">PT23</strain>
    </source>
</reference>
<organism evidence="2 3">
    <name type="scientific">Pseudomonas syringae pv. tomato</name>
    <dbReference type="NCBI Taxonomy" id="323"/>
    <lineage>
        <taxon>Bacteria</taxon>
        <taxon>Pseudomonadati</taxon>
        <taxon>Pseudomonadota</taxon>
        <taxon>Gammaproteobacteria</taxon>
        <taxon>Pseudomonadales</taxon>
        <taxon>Pseudomonadaceae</taxon>
        <taxon>Pseudomonas</taxon>
    </lineage>
</organism>
<accession>A0AB36L3L4</accession>
<keyword evidence="1" id="KW-0175">Coiled coil</keyword>
<dbReference type="EMBL" id="MSDS01000001">
    <property type="protein sequence ID" value="OPE62052.1"/>
    <property type="molecule type" value="Genomic_DNA"/>
</dbReference>
<feature type="coiled-coil region" evidence="1">
    <location>
        <begin position="135"/>
        <end position="169"/>
    </location>
</feature>
<dbReference type="Proteomes" id="UP000189855">
    <property type="component" value="Unassembled WGS sequence"/>
</dbReference>
<proteinExistence type="predicted"/>
<dbReference type="AlphaFoldDB" id="A0AB36L3L4"/>
<evidence type="ECO:0000256" key="1">
    <source>
        <dbReference type="SAM" id="Coils"/>
    </source>
</evidence>
<name>A0AB36L3L4_PSEUB</name>
<evidence type="ECO:0000313" key="2">
    <source>
        <dbReference type="EMBL" id="OPE62052.1"/>
    </source>
</evidence>
<evidence type="ECO:0000313" key="3">
    <source>
        <dbReference type="Proteomes" id="UP000189855"/>
    </source>
</evidence>
<evidence type="ECO:0008006" key="4">
    <source>
        <dbReference type="Google" id="ProtNLM"/>
    </source>
</evidence>
<protein>
    <recommendedName>
        <fullName evidence="4">Mediator of RNA polymerase II transcription subunit 9</fullName>
    </recommendedName>
</protein>
<gene>
    <name evidence="2" type="ORF">BTW15_01530</name>
</gene>